<keyword evidence="1" id="KW-0175">Coiled coil</keyword>
<protein>
    <submittedName>
        <fullName evidence="2">Uncharacterized protein</fullName>
    </submittedName>
</protein>
<evidence type="ECO:0000313" key="2">
    <source>
        <dbReference type="EMBL" id="MBC2251121.1"/>
    </source>
</evidence>
<reference evidence="2 3" key="1">
    <citation type="submission" date="2020-03" db="EMBL/GenBank/DDBJ databases">
        <title>Soil Listeria distribution.</title>
        <authorList>
            <person name="Liao J."/>
            <person name="Wiedmann M."/>
        </authorList>
    </citation>
    <scope>NUCLEOTIDE SEQUENCE [LARGE SCALE GENOMIC DNA]</scope>
    <source>
        <strain evidence="2 3">FSL L7-0123</strain>
    </source>
</reference>
<accession>A0A7X1DD77</accession>
<sequence>MTNLLFDDKKLQAQEADLEKKLKLTKKQLKAERKRKRKLPKTTIDLIPIRYAKSESCFALNTGVTDYVQISGIRVDDLTPVDKQIAINQFHDFLKQYDEPFKLIYQTFPADTIEPQMFLNQRIRKNSNPDFQPFLEDRRWELEEAARSILHQEFYFQIFAKDEEELTILRNRLLKIKYSYFKIEAISFKKKMKILFKLNNLNTEVLTDVPEIEFFPGEPPKDGFDPRFLHYIQPRGGFTPDRRFIEKGDGFETCIHIIEYKRDARPFWGKGLFNKKNIVTIQDTMTIPRDKVIVAINDSSAEQENRYDNARNKTDEKMAAKEYKSLDKLADEVVDTQETVKELHTRLFVYASTKSELEEEVANIIGELTIQGFRGMIQLSEMEEDYKAMFTDYLTQYNKIPRHGQEIKSKSYAGSYAFDFSFLIDPEGMYYGNTTTGGAVIFNHTHMDHTRLSYNMLLCGVPGSGKSTTLKKIAIARVIIGEQVFIFAVSNEFNLLSRTLGGVAENIAECATNLLQVFATCVDENTLEVQTEASFDSHLAKVTLIYRFLMDETVPAVERELKAQLRKFYAYWCSLKGITMKEITSLPATEYPLMEDFLAFLHKELYEDLNKRKYQAKWKKSEIEILEQIVSNINSIIINDPLFNRHTQTESIEDAPIVVYNIETMLKSSPGQLNAQLFNCLNLFWDIIIRKGQQEKGKHDRGEVSGKEYIFRTLILDEFHNWIRSAFPEQLQLLDRLSREARKYFASLIIASQHFHDILPKANGEENQKAVDAAMNNIFESTTYKLFMKQSPTSVAAIEKWYGSEFSKSELIQIPNLTKGYAIMNISGKQNIHLKFDLSKREERIFSGGR</sequence>
<feature type="coiled-coil region" evidence="1">
    <location>
        <begin position="293"/>
        <end position="346"/>
    </location>
</feature>
<dbReference type="Proteomes" id="UP000559864">
    <property type="component" value="Unassembled WGS sequence"/>
</dbReference>
<dbReference type="PANTHER" id="PTHR30121:SF6">
    <property type="entry name" value="SLR6007 PROTEIN"/>
    <property type="match status" value="1"/>
</dbReference>
<gene>
    <name evidence="2" type="ORF">HCB49_14090</name>
</gene>
<dbReference type="SUPFAM" id="SSF52540">
    <property type="entry name" value="P-loop containing nucleoside triphosphate hydrolases"/>
    <property type="match status" value="1"/>
</dbReference>
<dbReference type="EMBL" id="JAARZC010000007">
    <property type="protein sequence ID" value="MBC2251121.1"/>
    <property type="molecule type" value="Genomic_DNA"/>
</dbReference>
<dbReference type="InterPro" id="IPR051162">
    <property type="entry name" value="T4SS_component"/>
</dbReference>
<evidence type="ECO:0000313" key="3">
    <source>
        <dbReference type="Proteomes" id="UP000559864"/>
    </source>
</evidence>
<dbReference type="InterPro" id="IPR027417">
    <property type="entry name" value="P-loop_NTPase"/>
</dbReference>
<comment type="caution">
    <text evidence="2">The sequence shown here is derived from an EMBL/GenBank/DDBJ whole genome shotgun (WGS) entry which is preliminary data.</text>
</comment>
<organism evidence="2 3">
    <name type="scientific">Listeria cossartiae subsp. cayugensis</name>
    <dbReference type="NCBI Taxonomy" id="2713505"/>
    <lineage>
        <taxon>Bacteria</taxon>
        <taxon>Bacillati</taxon>
        <taxon>Bacillota</taxon>
        <taxon>Bacilli</taxon>
        <taxon>Bacillales</taxon>
        <taxon>Listeriaceae</taxon>
        <taxon>Listeria</taxon>
        <taxon>Listeria cossartiae</taxon>
    </lineage>
</organism>
<dbReference type="RefSeq" id="WP_185605313.1">
    <property type="nucleotide sequence ID" value="NZ_JAARZC010000007.1"/>
</dbReference>
<dbReference type="PANTHER" id="PTHR30121">
    <property type="entry name" value="UNCHARACTERIZED PROTEIN YJGR-RELATED"/>
    <property type="match status" value="1"/>
</dbReference>
<name>A0A7X1DD77_9LIST</name>
<evidence type="ECO:0000256" key="1">
    <source>
        <dbReference type="SAM" id="Coils"/>
    </source>
</evidence>
<dbReference type="Gene3D" id="3.40.50.300">
    <property type="entry name" value="P-loop containing nucleotide triphosphate hydrolases"/>
    <property type="match status" value="2"/>
</dbReference>
<proteinExistence type="predicted"/>
<dbReference type="AlphaFoldDB" id="A0A7X1DD77"/>
<feature type="coiled-coil region" evidence="1">
    <location>
        <begin position="8"/>
        <end position="39"/>
    </location>
</feature>